<dbReference type="Proteomes" id="UP000319014">
    <property type="component" value="Unassembled WGS sequence"/>
</dbReference>
<dbReference type="SUPFAM" id="SSF51395">
    <property type="entry name" value="FMN-linked oxidoreductases"/>
    <property type="match status" value="1"/>
</dbReference>
<dbReference type="OrthoDB" id="9770452at2"/>
<dbReference type="GO" id="GO:0010181">
    <property type="term" value="F:FMN binding"/>
    <property type="evidence" value="ECO:0007669"/>
    <property type="project" value="InterPro"/>
</dbReference>
<dbReference type="CDD" id="cd02809">
    <property type="entry name" value="alpha_hydroxyacid_oxid_FMN"/>
    <property type="match status" value="1"/>
</dbReference>
<dbReference type="PIRSF" id="PIRSF000138">
    <property type="entry name" value="Al-hdrx_acd_dh"/>
    <property type="match status" value="1"/>
</dbReference>
<dbReference type="Pfam" id="PF01070">
    <property type="entry name" value="FMN_dh"/>
    <property type="match status" value="1"/>
</dbReference>
<feature type="binding site" evidence="7">
    <location>
        <position position="29"/>
    </location>
    <ligand>
        <name>glyoxylate</name>
        <dbReference type="ChEBI" id="CHEBI:36655"/>
    </ligand>
</feature>
<organism evidence="9 10">
    <name type="scientific">Paracoccus laeviglucosivorans</name>
    <dbReference type="NCBI Taxonomy" id="1197861"/>
    <lineage>
        <taxon>Bacteria</taxon>
        <taxon>Pseudomonadati</taxon>
        <taxon>Pseudomonadota</taxon>
        <taxon>Alphaproteobacteria</taxon>
        <taxon>Rhodobacterales</taxon>
        <taxon>Paracoccaceae</taxon>
        <taxon>Paracoccus</taxon>
    </lineage>
</organism>
<dbReference type="AlphaFoldDB" id="A0A521ENB3"/>
<comment type="similarity">
    <text evidence="5">Belongs to the FMN-dependent alpha-hydroxy acid dehydrogenase family.</text>
</comment>
<feature type="binding site" evidence="7">
    <location>
        <position position="131"/>
    </location>
    <ligand>
        <name>FMN</name>
        <dbReference type="ChEBI" id="CHEBI:58210"/>
    </ligand>
</feature>
<keyword evidence="3 7" id="KW-0288">FMN</keyword>
<evidence type="ECO:0000313" key="9">
    <source>
        <dbReference type="EMBL" id="SMO85427.1"/>
    </source>
</evidence>
<dbReference type="InterPro" id="IPR013785">
    <property type="entry name" value="Aldolase_TIM"/>
</dbReference>
<evidence type="ECO:0000256" key="5">
    <source>
        <dbReference type="ARBA" id="ARBA00024042"/>
    </source>
</evidence>
<evidence type="ECO:0000313" key="10">
    <source>
        <dbReference type="Proteomes" id="UP000319014"/>
    </source>
</evidence>
<evidence type="ECO:0000256" key="3">
    <source>
        <dbReference type="ARBA" id="ARBA00022643"/>
    </source>
</evidence>
<dbReference type="FunFam" id="3.20.20.70:FF:000029">
    <property type="entry name" value="L-lactate dehydrogenase"/>
    <property type="match status" value="1"/>
</dbReference>
<feature type="active site" description="Proton acceptor" evidence="6">
    <location>
        <position position="282"/>
    </location>
</feature>
<dbReference type="PROSITE" id="PS00557">
    <property type="entry name" value="FMN_HYDROXY_ACID_DH_1"/>
    <property type="match status" value="1"/>
</dbReference>
<dbReference type="PANTHER" id="PTHR10578:SF107">
    <property type="entry name" value="2-HYDROXYACID OXIDASE 1"/>
    <property type="match status" value="1"/>
</dbReference>
<dbReference type="InterPro" id="IPR037396">
    <property type="entry name" value="FMN_HAD"/>
</dbReference>
<evidence type="ECO:0000259" key="8">
    <source>
        <dbReference type="PROSITE" id="PS51349"/>
    </source>
</evidence>
<accession>A0A521ENB3</accession>
<keyword evidence="10" id="KW-1185">Reference proteome</keyword>
<evidence type="ECO:0000256" key="4">
    <source>
        <dbReference type="ARBA" id="ARBA00023002"/>
    </source>
</evidence>
<dbReference type="PANTHER" id="PTHR10578">
    <property type="entry name" value="S -2-HYDROXY-ACID OXIDASE-RELATED"/>
    <property type="match status" value="1"/>
</dbReference>
<sequence>MTRSLKRCLALDDFEHFARRRLPHPLFEYIRGGSETGATLRNNAGAFQAWGFLPRVMHNVAHRSTATSLLGDGFTAPFGIAPMGISALMAYRGDIALAQAAKDAGIPMIMSGSSLIPLEDVAAANPHIWFQAYLPGEPERILALVDRVAAAGIGTLVVTVDTAALANREHNIRAGFTTPLRPGPRLALQGALHPVWSVGTLLRTLLRHGLPHFENSFVERGAPILSRNVMRDFRMKGHLDWSHIALIRDRWRGKLIIKGVTRPEDAEDAVKVGAEGIIVSNHGGRQLDGTIAPLQVLPDVRSAVGKRAAVMLDGSVRRGSDVLKAIALGADFVFVGRPFLYAATIGGKAGVTRAAEILHSEVDRNIALLGVNNVEEIGPHVLARVGAGAV</sequence>
<feature type="binding site" evidence="7">
    <location>
        <position position="258"/>
    </location>
    <ligand>
        <name>FMN</name>
        <dbReference type="ChEBI" id="CHEBI:58210"/>
    </ligand>
</feature>
<feature type="binding site" evidence="7">
    <location>
        <position position="285"/>
    </location>
    <ligand>
        <name>glyoxylate</name>
        <dbReference type="ChEBI" id="CHEBI:36655"/>
    </ligand>
</feature>
<proteinExistence type="inferred from homology"/>
<dbReference type="RefSeq" id="WP_142663912.1">
    <property type="nucleotide sequence ID" value="NZ_FXTK01000014.1"/>
</dbReference>
<keyword evidence="4" id="KW-0560">Oxidoreductase</keyword>
<comment type="cofactor">
    <cofactor evidence="1">
        <name>FMN</name>
        <dbReference type="ChEBI" id="CHEBI:58210"/>
    </cofactor>
</comment>
<feature type="binding site" evidence="7">
    <location>
        <begin position="82"/>
        <end position="84"/>
    </location>
    <ligand>
        <name>FMN</name>
        <dbReference type="ChEBI" id="CHEBI:58210"/>
    </ligand>
</feature>
<gene>
    <name evidence="9" type="ORF">SAMN06265221_11442</name>
</gene>
<dbReference type="InterPro" id="IPR012133">
    <property type="entry name" value="Alpha-hydoxy_acid_DH_FMN"/>
</dbReference>
<feature type="binding site" evidence="7">
    <location>
        <position position="168"/>
    </location>
    <ligand>
        <name>glyoxylate</name>
        <dbReference type="ChEBI" id="CHEBI:36655"/>
    </ligand>
</feature>
<name>A0A521ENB3_9RHOB</name>
<dbReference type="Gene3D" id="3.20.20.70">
    <property type="entry name" value="Aldolase class I"/>
    <property type="match status" value="1"/>
</dbReference>
<feature type="binding site" evidence="7">
    <location>
        <position position="282"/>
    </location>
    <ligand>
        <name>glyoxylate</name>
        <dbReference type="ChEBI" id="CHEBI:36655"/>
    </ligand>
</feature>
<evidence type="ECO:0000256" key="2">
    <source>
        <dbReference type="ARBA" id="ARBA00022630"/>
    </source>
</evidence>
<dbReference type="GO" id="GO:0016614">
    <property type="term" value="F:oxidoreductase activity, acting on CH-OH group of donors"/>
    <property type="evidence" value="ECO:0007669"/>
    <property type="project" value="UniProtKB-ARBA"/>
</dbReference>
<dbReference type="InterPro" id="IPR000262">
    <property type="entry name" value="FMN-dep_DH"/>
</dbReference>
<dbReference type="PROSITE" id="PS51349">
    <property type="entry name" value="FMN_HYDROXY_ACID_DH_2"/>
    <property type="match status" value="1"/>
</dbReference>
<evidence type="ECO:0000256" key="1">
    <source>
        <dbReference type="ARBA" id="ARBA00001917"/>
    </source>
</evidence>
<evidence type="ECO:0000256" key="6">
    <source>
        <dbReference type="PIRSR" id="PIRSR000138-1"/>
    </source>
</evidence>
<feature type="binding site" evidence="7">
    <location>
        <begin position="313"/>
        <end position="317"/>
    </location>
    <ligand>
        <name>FMN</name>
        <dbReference type="ChEBI" id="CHEBI:58210"/>
    </ligand>
</feature>
<keyword evidence="2 7" id="KW-0285">Flavoprotein</keyword>
<evidence type="ECO:0000256" key="7">
    <source>
        <dbReference type="PIRSR" id="PIRSR000138-2"/>
    </source>
</evidence>
<dbReference type="EMBL" id="FXTK01000014">
    <property type="protein sequence ID" value="SMO85427.1"/>
    <property type="molecule type" value="Genomic_DNA"/>
</dbReference>
<protein>
    <submittedName>
        <fullName evidence="9">L-lactate dehydrogenase (Cytochrome)</fullName>
    </submittedName>
</protein>
<feature type="binding site" evidence="7">
    <location>
        <position position="280"/>
    </location>
    <ligand>
        <name>FMN</name>
        <dbReference type="ChEBI" id="CHEBI:58210"/>
    </ligand>
</feature>
<reference evidence="9 10" key="1">
    <citation type="submission" date="2017-05" db="EMBL/GenBank/DDBJ databases">
        <authorList>
            <person name="Varghese N."/>
            <person name="Submissions S."/>
        </authorList>
    </citation>
    <scope>NUCLEOTIDE SEQUENCE [LARGE SCALE GENOMIC DNA]</scope>
    <source>
        <strain evidence="9 10">DSM 100094</strain>
    </source>
</reference>
<feature type="binding site" evidence="7">
    <location>
        <position position="133"/>
    </location>
    <ligand>
        <name>glyoxylate</name>
        <dbReference type="ChEBI" id="CHEBI:36655"/>
    </ligand>
</feature>
<feature type="binding site" evidence="7">
    <location>
        <position position="111"/>
    </location>
    <ligand>
        <name>FMN</name>
        <dbReference type="ChEBI" id="CHEBI:58210"/>
    </ligand>
</feature>
<feature type="binding site" evidence="7">
    <location>
        <begin position="336"/>
        <end position="337"/>
    </location>
    <ligand>
        <name>FMN</name>
        <dbReference type="ChEBI" id="CHEBI:58210"/>
    </ligand>
</feature>
<feature type="binding site" evidence="7">
    <location>
        <position position="159"/>
    </location>
    <ligand>
        <name>FMN</name>
        <dbReference type="ChEBI" id="CHEBI:58210"/>
    </ligand>
</feature>
<feature type="domain" description="FMN hydroxy acid dehydrogenase" evidence="8">
    <location>
        <begin position="3"/>
        <end position="387"/>
    </location>
</feature>
<dbReference type="InterPro" id="IPR008259">
    <property type="entry name" value="FMN_hydac_DH_AS"/>
</dbReference>